<dbReference type="Proteomes" id="UP000217895">
    <property type="component" value="Chromosome"/>
</dbReference>
<evidence type="ECO:0000313" key="2">
    <source>
        <dbReference type="EMBL" id="BAY54680.1"/>
    </source>
</evidence>
<dbReference type="AlphaFoldDB" id="A0A1Z4JD97"/>
<evidence type="ECO:0000313" key="3">
    <source>
        <dbReference type="Proteomes" id="UP000217895"/>
    </source>
</evidence>
<proteinExistence type="predicted"/>
<gene>
    <name evidence="2" type="ORF">NIES2135_14980</name>
</gene>
<feature type="chain" id="PRO_5011111325" evidence="1">
    <location>
        <begin position="28"/>
        <end position="597"/>
    </location>
</feature>
<accession>A0A1Z4JD97</accession>
<keyword evidence="1" id="KW-0732">Signal</keyword>
<sequence>MLAFSKSAIHFPLALLLLFRFSQPAQGTLAVQVNPDLSSQALSESLAALGTQVAASPNPQPAEALFERALQIAETIQPLTERSQALLTIARKLREANQTSRSQQLIERVIQLALAHASERATDEYGKERQQEDLAIISAQLAEAGQVERALQFVRTKISLKLRKGQALNKIAVAIAHQGKTQQARELLSEAVRSVKGDTEDYAYESNGSCGNEKFAVFSDIAKSLSLVSELDQALQVAETIWGCNSASGDSAQYYQAWAYLGILSNLRTVGQLQQTWNSAKRMPQAPNVSGDPVERLMTWHELAEKLIDLGEIPLALSITTELSTLSRIKDDTRMSIYPQLLVEMGQENLQKIALKLAKNRQFEAALQVTQLLAGAPARQDIARKEIAAQLAHTRQLDKALQVASSVSDATMKTRTKLAIVERLQKIGLTAQADALFEKLIPALTPESAPELVAIGQRDRALNLIAKLDEQSDAQTQILVETAMQFVELKQVEPALQLSLKLKEDRNRHPLLLAIAAQQVKLGQLDRSLEVALFLKKSSLWDLPPQRDRLLTSIAYGFARSGQSVKARQAAEEISEDLAKVAVISELAIQKQQAQKN</sequence>
<name>A0A1Z4JD97_LEPBY</name>
<organism evidence="2 3">
    <name type="scientific">Leptolyngbya boryana NIES-2135</name>
    <dbReference type="NCBI Taxonomy" id="1973484"/>
    <lineage>
        <taxon>Bacteria</taxon>
        <taxon>Bacillati</taxon>
        <taxon>Cyanobacteriota</taxon>
        <taxon>Cyanophyceae</taxon>
        <taxon>Leptolyngbyales</taxon>
        <taxon>Leptolyngbyaceae</taxon>
        <taxon>Leptolyngbya group</taxon>
        <taxon>Leptolyngbya</taxon>
    </lineage>
</organism>
<dbReference type="Gene3D" id="1.25.40.10">
    <property type="entry name" value="Tetratricopeptide repeat domain"/>
    <property type="match status" value="2"/>
</dbReference>
<protein>
    <submittedName>
        <fullName evidence="2">Uncharacterized protein</fullName>
    </submittedName>
</protein>
<dbReference type="EMBL" id="AP018203">
    <property type="protein sequence ID" value="BAY54680.1"/>
    <property type="molecule type" value="Genomic_DNA"/>
</dbReference>
<keyword evidence="3" id="KW-1185">Reference proteome</keyword>
<dbReference type="SUPFAM" id="SSF48452">
    <property type="entry name" value="TPR-like"/>
    <property type="match status" value="1"/>
</dbReference>
<feature type="signal peptide" evidence="1">
    <location>
        <begin position="1"/>
        <end position="27"/>
    </location>
</feature>
<evidence type="ECO:0000256" key="1">
    <source>
        <dbReference type="SAM" id="SignalP"/>
    </source>
</evidence>
<dbReference type="InterPro" id="IPR011990">
    <property type="entry name" value="TPR-like_helical_dom_sf"/>
</dbReference>
<reference evidence="2 3" key="1">
    <citation type="submission" date="2017-06" db="EMBL/GenBank/DDBJ databases">
        <title>Genome sequencing of cyanobaciteial culture collection at National Institute for Environmental Studies (NIES).</title>
        <authorList>
            <person name="Hirose Y."/>
            <person name="Shimura Y."/>
            <person name="Fujisawa T."/>
            <person name="Nakamura Y."/>
            <person name="Kawachi M."/>
        </authorList>
    </citation>
    <scope>NUCLEOTIDE SEQUENCE [LARGE SCALE GENOMIC DNA]</scope>
    <source>
        <strain evidence="2 3">NIES-2135</strain>
    </source>
</reference>